<organism evidence="2 3">
    <name type="scientific">Dendrobium nobile</name>
    <name type="common">Orchid</name>
    <dbReference type="NCBI Taxonomy" id="94219"/>
    <lineage>
        <taxon>Eukaryota</taxon>
        <taxon>Viridiplantae</taxon>
        <taxon>Streptophyta</taxon>
        <taxon>Embryophyta</taxon>
        <taxon>Tracheophyta</taxon>
        <taxon>Spermatophyta</taxon>
        <taxon>Magnoliopsida</taxon>
        <taxon>Liliopsida</taxon>
        <taxon>Asparagales</taxon>
        <taxon>Orchidaceae</taxon>
        <taxon>Epidendroideae</taxon>
        <taxon>Malaxideae</taxon>
        <taxon>Dendrobiinae</taxon>
        <taxon>Dendrobium</taxon>
    </lineage>
</organism>
<evidence type="ECO:0000313" key="2">
    <source>
        <dbReference type="EMBL" id="KAI0492711.1"/>
    </source>
</evidence>
<protein>
    <submittedName>
        <fullName evidence="2">Uncharacterized protein</fullName>
    </submittedName>
</protein>
<feature type="region of interest" description="Disordered" evidence="1">
    <location>
        <begin position="73"/>
        <end position="108"/>
    </location>
</feature>
<proteinExistence type="predicted"/>
<dbReference type="OrthoDB" id="755325at2759"/>
<evidence type="ECO:0000256" key="1">
    <source>
        <dbReference type="SAM" id="MobiDB-lite"/>
    </source>
</evidence>
<dbReference type="EMBL" id="JAGYWB010000018">
    <property type="protein sequence ID" value="KAI0492711.1"/>
    <property type="molecule type" value="Genomic_DNA"/>
</dbReference>
<keyword evidence="3" id="KW-1185">Reference proteome</keyword>
<reference evidence="2" key="1">
    <citation type="journal article" date="2022" name="Front. Genet.">
        <title>Chromosome-Scale Assembly of the Dendrobium nobile Genome Provides Insights Into the Molecular Mechanism of the Biosynthesis of the Medicinal Active Ingredient of Dendrobium.</title>
        <authorList>
            <person name="Xu Q."/>
            <person name="Niu S.-C."/>
            <person name="Li K.-L."/>
            <person name="Zheng P.-J."/>
            <person name="Zhang X.-J."/>
            <person name="Jia Y."/>
            <person name="Liu Y."/>
            <person name="Niu Y.-X."/>
            <person name="Yu L.-H."/>
            <person name="Chen D.-F."/>
            <person name="Zhang G.-Q."/>
        </authorList>
    </citation>
    <scope>NUCLEOTIDE SEQUENCE</scope>
    <source>
        <tissue evidence="2">Leaf</tissue>
    </source>
</reference>
<name>A0A8T3A9S6_DENNO</name>
<dbReference type="PANTHER" id="PTHR33699">
    <property type="entry name" value="EXPRESSED PROTEIN"/>
    <property type="match status" value="1"/>
</dbReference>
<feature type="compositionally biased region" description="Polar residues" evidence="1">
    <location>
        <begin position="83"/>
        <end position="101"/>
    </location>
</feature>
<dbReference type="Proteomes" id="UP000829196">
    <property type="component" value="Unassembled WGS sequence"/>
</dbReference>
<dbReference type="AlphaFoldDB" id="A0A8T3A9S6"/>
<evidence type="ECO:0000313" key="3">
    <source>
        <dbReference type="Proteomes" id="UP000829196"/>
    </source>
</evidence>
<comment type="caution">
    <text evidence="2">The sequence shown here is derived from an EMBL/GenBank/DDBJ whole genome shotgun (WGS) entry which is preliminary data.</text>
</comment>
<sequence length="149" mass="17157">MEEKKSWKIPPFGNWEYFDEMSLSHCFDSASQPGLIRPSFFGDEDLFKLKVAMPVKSAHTCCSHCHRKVRKGHGVGMEKPFSKEQQQQKKQGTVGNSTATMPRTRRAPMAVDEDLYKIPPELLYQKPDKRQRVLRNLLWGCMAGLNCIR</sequence>
<accession>A0A8T3A9S6</accession>
<gene>
    <name evidence="2" type="ORF">KFK09_026987</name>
</gene>
<dbReference type="PANTHER" id="PTHR33699:SF3">
    <property type="entry name" value="OS06G0347300 PROTEIN"/>
    <property type="match status" value="1"/>
</dbReference>